<dbReference type="STRING" id="1903181.BTN85_0790"/>
<sequence>MNPEVVMDVGGWEDYQSIKPYLNKPSEKTIKKEFKRIGWE</sequence>
<gene>
    <name evidence="1" type="ORF">BTN85_0790</name>
</gene>
<name>A0A1Q6DVG4_METT1</name>
<reference evidence="1" key="1">
    <citation type="submission" date="2016-12" db="EMBL/GenBank/DDBJ databases">
        <title>Discovery of methanogenic haloarchaea.</title>
        <authorList>
            <person name="Sorokin D.Y."/>
            <person name="Makarova K.S."/>
            <person name="Abbas B."/>
            <person name="Ferrer M."/>
            <person name="Golyshin P.N."/>
        </authorList>
    </citation>
    <scope>NUCLEOTIDE SEQUENCE [LARGE SCALE GENOMIC DNA]</scope>
    <source>
        <strain evidence="1">HMET1</strain>
    </source>
</reference>
<accession>A0A1Q6DVG4</accession>
<protein>
    <submittedName>
        <fullName evidence="1">XerD/XerC family integrase</fullName>
    </submittedName>
</protein>
<dbReference type="Proteomes" id="UP000185744">
    <property type="component" value="Unassembled WGS sequence"/>
</dbReference>
<dbReference type="AlphaFoldDB" id="A0A1Q6DVG4"/>
<keyword evidence="2" id="KW-1185">Reference proteome</keyword>
<organism evidence="1 2">
    <name type="scientific">Methanohalarchaeum thermophilum</name>
    <dbReference type="NCBI Taxonomy" id="1903181"/>
    <lineage>
        <taxon>Archaea</taxon>
        <taxon>Methanobacteriati</taxon>
        <taxon>Methanobacteriota</taxon>
        <taxon>Methanonatronarchaeia</taxon>
        <taxon>Methanonatronarchaeales</taxon>
        <taxon>Methanonatronarchaeaceae</taxon>
        <taxon>Candidatus Methanohalarchaeum</taxon>
    </lineage>
</organism>
<proteinExistence type="predicted"/>
<comment type="caution">
    <text evidence="1">The sequence shown here is derived from an EMBL/GenBank/DDBJ whole genome shotgun (WGS) entry which is preliminary data.</text>
</comment>
<dbReference type="InParanoid" id="A0A1Q6DVG4"/>
<evidence type="ECO:0000313" key="1">
    <source>
        <dbReference type="EMBL" id="OKY78302.1"/>
    </source>
</evidence>
<evidence type="ECO:0000313" key="2">
    <source>
        <dbReference type="Proteomes" id="UP000185744"/>
    </source>
</evidence>
<dbReference type="EMBL" id="MSDW01000001">
    <property type="protein sequence ID" value="OKY78302.1"/>
    <property type="molecule type" value="Genomic_DNA"/>
</dbReference>